<keyword evidence="1" id="KW-1133">Transmembrane helix</keyword>
<proteinExistence type="predicted"/>
<keyword evidence="1" id="KW-0812">Transmembrane</keyword>
<evidence type="ECO:0000256" key="1">
    <source>
        <dbReference type="SAM" id="Phobius"/>
    </source>
</evidence>
<evidence type="ECO:0000313" key="2">
    <source>
        <dbReference type="EMBL" id="MBC8336443.1"/>
    </source>
</evidence>
<evidence type="ECO:0000313" key="3">
    <source>
        <dbReference type="Proteomes" id="UP000614469"/>
    </source>
</evidence>
<keyword evidence="1" id="KW-0472">Membrane</keyword>
<reference evidence="2 3" key="1">
    <citation type="submission" date="2020-08" db="EMBL/GenBank/DDBJ databases">
        <title>Bridging the membrane lipid divide: bacteria of the FCB group superphylum have the potential to synthesize archaeal ether lipids.</title>
        <authorList>
            <person name="Villanueva L."/>
            <person name="Von Meijenfeldt F.A.B."/>
            <person name="Westbye A.B."/>
            <person name="Yadav S."/>
            <person name="Hopmans E.C."/>
            <person name="Dutilh B.E."/>
            <person name="Sinninghe Damste J.S."/>
        </authorList>
    </citation>
    <scope>NUCLEOTIDE SEQUENCE [LARGE SCALE GENOMIC DNA]</scope>
    <source>
        <strain evidence="2">NIOZ-UU36</strain>
    </source>
</reference>
<feature type="transmembrane region" description="Helical" evidence="1">
    <location>
        <begin position="64"/>
        <end position="81"/>
    </location>
</feature>
<feature type="transmembrane region" description="Helical" evidence="1">
    <location>
        <begin position="30"/>
        <end position="52"/>
    </location>
</feature>
<organism evidence="2 3">
    <name type="scientific">Candidatus Desulfolinea nitratireducens</name>
    <dbReference type="NCBI Taxonomy" id="2841698"/>
    <lineage>
        <taxon>Bacteria</taxon>
        <taxon>Bacillati</taxon>
        <taxon>Chloroflexota</taxon>
        <taxon>Anaerolineae</taxon>
        <taxon>Anaerolineales</taxon>
        <taxon>Anaerolineales incertae sedis</taxon>
        <taxon>Candidatus Desulfolinea</taxon>
    </lineage>
</organism>
<dbReference type="InterPro" id="IPR017850">
    <property type="entry name" value="Alkaline_phosphatase_core_sf"/>
</dbReference>
<comment type="caution">
    <text evidence="2">The sequence shown here is derived from an EMBL/GenBank/DDBJ whole genome shotgun (WGS) entry which is preliminary data.</text>
</comment>
<dbReference type="Gene3D" id="3.40.720.10">
    <property type="entry name" value="Alkaline Phosphatase, subunit A"/>
    <property type="match status" value="1"/>
</dbReference>
<name>A0A8J6NHV3_9CHLR</name>
<evidence type="ECO:0008006" key="4">
    <source>
        <dbReference type="Google" id="ProtNLM"/>
    </source>
</evidence>
<feature type="transmembrane region" description="Helical" evidence="1">
    <location>
        <begin position="93"/>
        <end position="111"/>
    </location>
</feature>
<accession>A0A8J6NHV3</accession>
<sequence length="501" mass="57292">MKKVLLNIYPLLFAAYPVFALRNQNLVYVNINAIIRSLLISFLITAILLLLFKLIIKDWNKARLIATLIITLLFSYGHIYMQFEQLFEGFRHRYLAIIYLLTLILLSASLLRLQNIQPINQFLANFSLILLILALGQSLIYDLSLYKTAAKAENELHDRTAFTNQLSAELPDIYLIILDGYTRADVLKDEYDFDNSDFTGNLSELGFYVAECSQSNYPITKYSLSSVMNADYLQNYSNIEMLPPLKSSFVNQTLQKLGYTTIAFENSATGHFDLLEDIHISRNQQALGLVDLAGGPNEFEAELLKTTLFKLFYDMPQLIPGLTLTDIQQAEHNEHYRQTLFILDELENIPQMSGQNFVFAHILVPHPPYIFAPSGKFQWTDNKRSGYISNVEFINAHLFPVIKTIIEKSDIHPIIIIQGDHGAFGSAITPQMRLSILNAYYLNTESKAALYSTITPVNSFRIIFNHYFDSDFPLLDDISYFMNKPDQFTQDNIIKNNCTSP</sequence>
<feature type="transmembrane region" description="Helical" evidence="1">
    <location>
        <begin position="123"/>
        <end position="141"/>
    </location>
</feature>
<gene>
    <name evidence="2" type="ORF">H8E29_14350</name>
</gene>
<protein>
    <recommendedName>
        <fullName evidence="4">Sulfatase N-terminal domain-containing protein</fullName>
    </recommendedName>
</protein>
<dbReference type="AlphaFoldDB" id="A0A8J6NHV3"/>
<dbReference type="EMBL" id="JACNJN010000161">
    <property type="protein sequence ID" value="MBC8336443.1"/>
    <property type="molecule type" value="Genomic_DNA"/>
</dbReference>
<dbReference type="Proteomes" id="UP000614469">
    <property type="component" value="Unassembled WGS sequence"/>
</dbReference>